<dbReference type="PROSITE" id="PS50011">
    <property type="entry name" value="PROTEIN_KINASE_DOM"/>
    <property type="match status" value="1"/>
</dbReference>
<evidence type="ECO:0000256" key="1">
    <source>
        <dbReference type="SAM" id="MobiDB-lite"/>
    </source>
</evidence>
<evidence type="ECO:0000313" key="5">
    <source>
        <dbReference type="Proteomes" id="UP000001056"/>
    </source>
</evidence>
<name>Q2GM36_CHAGB</name>
<evidence type="ECO:0000313" key="4">
    <source>
        <dbReference type="EMBL" id="EAQ83150.1"/>
    </source>
</evidence>
<keyword evidence="2" id="KW-0812">Transmembrane</keyword>
<keyword evidence="2" id="KW-1133">Transmembrane helix</keyword>
<dbReference type="VEuPathDB" id="FungiDB:CHGG_10968"/>
<feature type="region of interest" description="Disordered" evidence="1">
    <location>
        <begin position="681"/>
        <end position="726"/>
    </location>
</feature>
<dbReference type="Pfam" id="PF00069">
    <property type="entry name" value="Pkinase"/>
    <property type="match status" value="1"/>
</dbReference>
<dbReference type="GO" id="GO:0004674">
    <property type="term" value="F:protein serine/threonine kinase activity"/>
    <property type="evidence" value="ECO:0007669"/>
    <property type="project" value="TreeGrafter"/>
</dbReference>
<feature type="compositionally biased region" description="Low complexity" evidence="1">
    <location>
        <begin position="690"/>
        <end position="718"/>
    </location>
</feature>
<dbReference type="Proteomes" id="UP000001056">
    <property type="component" value="Unassembled WGS sequence"/>
</dbReference>
<keyword evidence="2" id="KW-0472">Membrane</keyword>
<dbReference type="CDD" id="cd00180">
    <property type="entry name" value="PKc"/>
    <property type="match status" value="1"/>
</dbReference>
<proteinExistence type="predicted"/>
<dbReference type="eggNOG" id="KOG1187">
    <property type="taxonomic scope" value="Eukaryota"/>
</dbReference>
<dbReference type="SUPFAM" id="SSF56112">
    <property type="entry name" value="Protein kinase-like (PK-like)"/>
    <property type="match status" value="1"/>
</dbReference>
<reference evidence="5" key="1">
    <citation type="journal article" date="2015" name="Genome Announc.">
        <title>Draft genome sequence of the cellulolytic fungus Chaetomium globosum.</title>
        <authorList>
            <person name="Cuomo C.A."/>
            <person name="Untereiner W.A."/>
            <person name="Ma L.-J."/>
            <person name="Grabherr M."/>
            <person name="Birren B.W."/>
        </authorList>
    </citation>
    <scope>NUCLEOTIDE SEQUENCE [LARGE SCALE GENOMIC DNA]</scope>
    <source>
        <strain evidence="5">ATCC 6205 / CBS 148.51 / DSM 1962 / NBRC 6347 / NRRL 1970</strain>
    </source>
</reference>
<dbReference type="SMART" id="SM00220">
    <property type="entry name" value="S_TKc"/>
    <property type="match status" value="1"/>
</dbReference>
<dbReference type="InterPro" id="IPR000719">
    <property type="entry name" value="Prot_kinase_dom"/>
</dbReference>
<feature type="transmembrane region" description="Helical" evidence="2">
    <location>
        <begin position="967"/>
        <end position="987"/>
    </location>
</feature>
<sequence>MGLFQKNLHSDYPAHSEYQLSGIILNREEFEKDDELETDLEAFAELKEDSIGLSKVDGNWESHSKQSFHDPEALEDGESDETDLRSRLEAGFVRGEHGNKFLPAKELDKLLTEQVIKRTILATHLESPILAEILSATRPGVSSSHSLRKTFAVLTLLDRPGDISQFLSNELRDASLPLSEKLLKEVWPGDVEAAAEFEEMQWQVLAPVFKTSSGDSPRVYHYSLDDRTILPFYSDDGDAPIQGGYGKVHKVKIHESHVSPNFLASGVKDGLFALKKLHKSPGNDRAFARERSSLRRFSGLGAKDNSHVIKLLATFEDKDTYSFLFPWAEKDLAGYWQSEPTERHSGATLTWIAEQCLGLAKGLQSIHGLNGRHGDIKPENILWVSGDAKAGSAQSGGTLMISDFGLARWHKGQSRSIRPQKLSGTPTYRPPECDLTDEPISDAWDTWSLGCVLLEFITWYVLGSQGVLADFPRARTQTLSVGQPRDILDDSFFTLQNQEGKVSLMKSNLKPSVKNQFQNLRQHPFCSKFISDFLDLIEFGMLETLPEKRFDSSYCVQVLEPLRLNLDLDHNYGKPQSAITLEMPPLTGGNRQREFVNPEQTEGPPGFAVAEDTDRLDFTLHETTPSEKLGSRFDTFRRWLDRQVGAEVDWWPLPRVHQELPPGHMRLSWVYGGQQMSITLDPDSARRWRNGSTRGTTGSTPILPSWGTGTPSTSTPTSEKPPPSTATTIHHHLAALWNWTSRKPPNPSPKPPPTPPPAPTFWRESYLCADRSWTSAPETKLSTLSTIDSMADDHALFTEARRVLNLAQGNRLQRFFSWRAYTRVQLSQFHFLFDNSDYVKTFSYPTLTNPNMAICAGYEFTTPHHHHHTVPIPTDIHMQIIAETILQGLRHPTLGRNQRTVLGGMPKRRAPPGLRKQALASGWGFHAGRGPCVVRMGAWVVGVVGMGLVFVPVWLGRVSEVDLQGALAPGGFLVTVLGVVVALACLVREGGGG</sequence>
<dbReference type="OrthoDB" id="4062651at2759"/>
<dbReference type="RefSeq" id="XP_001226235.1">
    <property type="nucleotide sequence ID" value="XM_001226234.1"/>
</dbReference>
<protein>
    <recommendedName>
        <fullName evidence="3">Protein kinase domain-containing protein</fullName>
    </recommendedName>
</protein>
<dbReference type="GO" id="GO:0005524">
    <property type="term" value="F:ATP binding"/>
    <property type="evidence" value="ECO:0007669"/>
    <property type="project" value="InterPro"/>
</dbReference>
<dbReference type="InParanoid" id="Q2GM36"/>
<dbReference type="PANTHER" id="PTHR24359:SF37">
    <property type="entry name" value="PROTEIN KINASE DOMAIN-CONTAINING PROTEIN"/>
    <property type="match status" value="1"/>
</dbReference>
<gene>
    <name evidence="4" type="ORF">CHGG_10968</name>
</gene>
<dbReference type="STRING" id="306901.Q2GM36"/>
<feature type="transmembrane region" description="Helical" evidence="2">
    <location>
        <begin position="936"/>
        <end position="955"/>
    </location>
</feature>
<dbReference type="HOGENOM" id="CLU_301103_0_0_1"/>
<dbReference type="Gene3D" id="1.10.510.10">
    <property type="entry name" value="Transferase(Phosphotransferase) domain 1"/>
    <property type="match status" value="1"/>
</dbReference>
<feature type="region of interest" description="Disordered" evidence="1">
    <location>
        <begin position="740"/>
        <end position="759"/>
    </location>
</feature>
<dbReference type="InterPro" id="IPR011009">
    <property type="entry name" value="Kinase-like_dom_sf"/>
</dbReference>
<organism evidence="4 5">
    <name type="scientific">Chaetomium globosum (strain ATCC 6205 / CBS 148.51 / DSM 1962 / NBRC 6347 / NRRL 1970)</name>
    <name type="common">Soil fungus</name>
    <dbReference type="NCBI Taxonomy" id="306901"/>
    <lineage>
        <taxon>Eukaryota</taxon>
        <taxon>Fungi</taxon>
        <taxon>Dikarya</taxon>
        <taxon>Ascomycota</taxon>
        <taxon>Pezizomycotina</taxon>
        <taxon>Sordariomycetes</taxon>
        <taxon>Sordariomycetidae</taxon>
        <taxon>Sordariales</taxon>
        <taxon>Chaetomiaceae</taxon>
        <taxon>Chaetomium</taxon>
    </lineage>
</organism>
<keyword evidence="5" id="KW-1185">Reference proteome</keyword>
<feature type="compositionally biased region" description="Pro residues" evidence="1">
    <location>
        <begin position="744"/>
        <end position="759"/>
    </location>
</feature>
<feature type="compositionally biased region" description="Basic and acidic residues" evidence="1">
    <location>
        <begin position="62"/>
        <end position="72"/>
    </location>
</feature>
<evidence type="ECO:0000256" key="2">
    <source>
        <dbReference type="SAM" id="Phobius"/>
    </source>
</evidence>
<dbReference type="EMBL" id="CH408036">
    <property type="protein sequence ID" value="EAQ83150.1"/>
    <property type="molecule type" value="Genomic_DNA"/>
</dbReference>
<dbReference type="PANTHER" id="PTHR24359">
    <property type="entry name" value="SERINE/THREONINE-PROTEIN KINASE SBK1"/>
    <property type="match status" value="1"/>
</dbReference>
<feature type="region of interest" description="Disordered" evidence="1">
    <location>
        <begin position="62"/>
        <end position="81"/>
    </location>
</feature>
<dbReference type="GeneID" id="4397114"/>
<evidence type="ECO:0000259" key="3">
    <source>
        <dbReference type="PROSITE" id="PS50011"/>
    </source>
</evidence>
<feature type="domain" description="Protein kinase" evidence="3">
    <location>
        <begin position="234"/>
        <end position="526"/>
    </location>
</feature>
<accession>Q2GM36</accession>
<dbReference type="AlphaFoldDB" id="Q2GM36"/>
<dbReference type="OMA" id="ARTWEQG"/>